<sequence length="162" mass="17755">MSMQISKPNCAYEDASTPAVRVVYVRDGAQMMVEIGAWGASTTLLILSRPMDPWDMYPYVTEWLLAASFASVLLGSFATIIATIFCLRFILVDQIRIGGVSFNAPTVPVPKEEKGLGSSNALQVESPVKDGPKPKLEFKLLLENCQYSLTLAIRAKTDLSYS</sequence>
<evidence type="ECO:0000313" key="2">
    <source>
        <dbReference type="EMBL" id="KIM46716.1"/>
    </source>
</evidence>
<reference evidence="2 3" key="1">
    <citation type="submission" date="2014-04" db="EMBL/GenBank/DDBJ databases">
        <authorList>
            <consortium name="DOE Joint Genome Institute"/>
            <person name="Kuo A."/>
            <person name="Gay G."/>
            <person name="Dore J."/>
            <person name="Kohler A."/>
            <person name="Nagy L.G."/>
            <person name="Floudas D."/>
            <person name="Copeland A."/>
            <person name="Barry K.W."/>
            <person name="Cichocki N."/>
            <person name="Veneault-Fourrey C."/>
            <person name="LaButti K."/>
            <person name="Lindquist E.A."/>
            <person name="Lipzen A."/>
            <person name="Lundell T."/>
            <person name="Morin E."/>
            <person name="Murat C."/>
            <person name="Sun H."/>
            <person name="Tunlid A."/>
            <person name="Henrissat B."/>
            <person name="Grigoriev I.V."/>
            <person name="Hibbett D.S."/>
            <person name="Martin F."/>
            <person name="Nordberg H.P."/>
            <person name="Cantor M.N."/>
            <person name="Hua S.X."/>
        </authorList>
    </citation>
    <scope>NUCLEOTIDE SEQUENCE [LARGE SCALE GENOMIC DNA]</scope>
    <source>
        <strain evidence="3">h7</strain>
    </source>
</reference>
<feature type="transmembrane region" description="Helical" evidence="1">
    <location>
        <begin position="63"/>
        <end position="87"/>
    </location>
</feature>
<dbReference type="Proteomes" id="UP000053424">
    <property type="component" value="Unassembled WGS sequence"/>
</dbReference>
<protein>
    <submittedName>
        <fullName evidence="2">Uncharacterized protein</fullName>
    </submittedName>
</protein>
<name>A0A0C3CS61_HEBCY</name>
<organism evidence="2 3">
    <name type="scientific">Hebeloma cylindrosporum</name>
    <dbReference type="NCBI Taxonomy" id="76867"/>
    <lineage>
        <taxon>Eukaryota</taxon>
        <taxon>Fungi</taxon>
        <taxon>Dikarya</taxon>
        <taxon>Basidiomycota</taxon>
        <taxon>Agaricomycotina</taxon>
        <taxon>Agaricomycetes</taxon>
        <taxon>Agaricomycetidae</taxon>
        <taxon>Agaricales</taxon>
        <taxon>Agaricineae</taxon>
        <taxon>Hymenogastraceae</taxon>
        <taxon>Hebeloma</taxon>
    </lineage>
</organism>
<feature type="transmembrane region" description="Helical" evidence="1">
    <location>
        <begin position="31"/>
        <end position="51"/>
    </location>
</feature>
<accession>A0A0C3CS61</accession>
<gene>
    <name evidence="2" type="ORF">M413DRAFT_23083</name>
</gene>
<dbReference type="EMBL" id="KN831770">
    <property type="protein sequence ID" value="KIM46716.1"/>
    <property type="molecule type" value="Genomic_DNA"/>
</dbReference>
<keyword evidence="1" id="KW-0812">Transmembrane</keyword>
<evidence type="ECO:0000256" key="1">
    <source>
        <dbReference type="SAM" id="Phobius"/>
    </source>
</evidence>
<keyword evidence="1" id="KW-0472">Membrane</keyword>
<evidence type="ECO:0000313" key="3">
    <source>
        <dbReference type="Proteomes" id="UP000053424"/>
    </source>
</evidence>
<keyword evidence="3" id="KW-1185">Reference proteome</keyword>
<dbReference type="AlphaFoldDB" id="A0A0C3CS61"/>
<dbReference type="HOGENOM" id="CLU_1635607_0_0_1"/>
<proteinExistence type="predicted"/>
<reference evidence="3" key="2">
    <citation type="submission" date="2015-01" db="EMBL/GenBank/DDBJ databases">
        <title>Evolutionary Origins and Diversification of the Mycorrhizal Mutualists.</title>
        <authorList>
            <consortium name="DOE Joint Genome Institute"/>
            <consortium name="Mycorrhizal Genomics Consortium"/>
            <person name="Kohler A."/>
            <person name="Kuo A."/>
            <person name="Nagy L.G."/>
            <person name="Floudas D."/>
            <person name="Copeland A."/>
            <person name="Barry K.W."/>
            <person name="Cichocki N."/>
            <person name="Veneault-Fourrey C."/>
            <person name="LaButti K."/>
            <person name="Lindquist E.A."/>
            <person name="Lipzen A."/>
            <person name="Lundell T."/>
            <person name="Morin E."/>
            <person name="Murat C."/>
            <person name="Riley R."/>
            <person name="Ohm R."/>
            <person name="Sun H."/>
            <person name="Tunlid A."/>
            <person name="Henrissat B."/>
            <person name="Grigoriev I.V."/>
            <person name="Hibbett D.S."/>
            <person name="Martin F."/>
        </authorList>
    </citation>
    <scope>NUCLEOTIDE SEQUENCE [LARGE SCALE GENOMIC DNA]</scope>
    <source>
        <strain evidence="3">h7</strain>
    </source>
</reference>
<keyword evidence="1" id="KW-1133">Transmembrane helix</keyword>